<accession>A0A6S7GC34</accession>
<dbReference type="PROSITE" id="PS00479">
    <property type="entry name" value="ZF_DAG_PE_1"/>
    <property type="match status" value="1"/>
</dbReference>
<keyword evidence="3" id="KW-0862">Zinc</keyword>
<dbReference type="PANTHER" id="PTHR46075">
    <property type="entry name" value="CHIMERIN FAMILY MEMBER"/>
    <property type="match status" value="1"/>
</dbReference>
<dbReference type="Pfam" id="PF00130">
    <property type="entry name" value="C1_1"/>
    <property type="match status" value="1"/>
</dbReference>
<evidence type="ECO:0000256" key="3">
    <source>
        <dbReference type="ARBA" id="ARBA00022833"/>
    </source>
</evidence>
<dbReference type="InterPro" id="IPR046349">
    <property type="entry name" value="C1-like_sf"/>
</dbReference>
<dbReference type="GO" id="GO:0046872">
    <property type="term" value="F:metal ion binding"/>
    <property type="evidence" value="ECO:0007669"/>
    <property type="project" value="UniProtKB-KW"/>
</dbReference>
<dbReference type="CDD" id="cd20806">
    <property type="entry name" value="C1_CHN"/>
    <property type="match status" value="1"/>
</dbReference>
<dbReference type="InterPro" id="IPR036860">
    <property type="entry name" value="SH2_dom_sf"/>
</dbReference>
<organism evidence="5 6">
    <name type="scientific">Paramuricea clavata</name>
    <name type="common">Red gorgonian</name>
    <name type="synonym">Violescent sea-whip</name>
    <dbReference type="NCBI Taxonomy" id="317549"/>
    <lineage>
        <taxon>Eukaryota</taxon>
        <taxon>Metazoa</taxon>
        <taxon>Cnidaria</taxon>
        <taxon>Anthozoa</taxon>
        <taxon>Octocorallia</taxon>
        <taxon>Malacalcyonacea</taxon>
        <taxon>Plexauridae</taxon>
        <taxon>Paramuricea</taxon>
    </lineage>
</organism>
<dbReference type="SUPFAM" id="SSF55550">
    <property type="entry name" value="SH2 domain"/>
    <property type="match status" value="1"/>
</dbReference>
<dbReference type="InterPro" id="IPR000980">
    <property type="entry name" value="SH2"/>
</dbReference>
<dbReference type="SUPFAM" id="SSF57889">
    <property type="entry name" value="Cysteine-rich domain"/>
    <property type="match status" value="1"/>
</dbReference>
<dbReference type="PANTHER" id="PTHR46075:SF2">
    <property type="entry name" value="RHO GTPASE ACTIVATING PROTEIN AT 5A, ISOFORM A"/>
    <property type="match status" value="1"/>
</dbReference>
<keyword evidence="2" id="KW-0479">Metal-binding</keyword>
<name>A0A6S7GC34_PARCT</name>
<evidence type="ECO:0000313" key="6">
    <source>
        <dbReference type="Proteomes" id="UP001152795"/>
    </source>
</evidence>
<keyword evidence="1" id="KW-0343">GTPase activation</keyword>
<feature type="region of interest" description="Disordered" evidence="4">
    <location>
        <begin position="30"/>
        <end position="54"/>
    </location>
</feature>
<proteinExistence type="predicted"/>
<comment type="caution">
    <text evidence="5">The sequence shown here is derived from an EMBL/GenBank/DDBJ whole genome shotgun (WGS) entry which is preliminary data.</text>
</comment>
<dbReference type="SMART" id="SM00252">
    <property type="entry name" value="SH2"/>
    <property type="match status" value="1"/>
</dbReference>
<keyword evidence="6" id="KW-1185">Reference proteome</keyword>
<dbReference type="OrthoDB" id="3196451at2759"/>
<dbReference type="SMART" id="SM00109">
    <property type="entry name" value="C1"/>
    <property type="match status" value="1"/>
</dbReference>
<dbReference type="PROSITE" id="PS50081">
    <property type="entry name" value="ZF_DAG_PE_2"/>
    <property type="match status" value="1"/>
</dbReference>
<dbReference type="Proteomes" id="UP001152795">
    <property type="component" value="Unassembled WGS sequence"/>
</dbReference>
<dbReference type="InterPro" id="IPR051854">
    <property type="entry name" value="Rho-type_GAP"/>
</dbReference>
<evidence type="ECO:0000313" key="5">
    <source>
        <dbReference type="EMBL" id="CAB3982920.1"/>
    </source>
</evidence>
<dbReference type="InterPro" id="IPR020454">
    <property type="entry name" value="DAG/PE-bd"/>
</dbReference>
<dbReference type="AlphaFoldDB" id="A0A6S7GC34"/>
<dbReference type="PROSITE" id="PS50001">
    <property type="entry name" value="SH2"/>
    <property type="match status" value="1"/>
</dbReference>
<evidence type="ECO:0000256" key="2">
    <source>
        <dbReference type="ARBA" id="ARBA00022723"/>
    </source>
</evidence>
<dbReference type="InterPro" id="IPR002219">
    <property type="entry name" value="PKC_DAG/PE"/>
</dbReference>
<protein>
    <submittedName>
        <fullName evidence="5">N-chimaerin isoform X2</fullName>
    </submittedName>
</protein>
<dbReference type="PRINTS" id="PR00008">
    <property type="entry name" value="DAGPEDOMAIN"/>
</dbReference>
<dbReference type="EMBL" id="CACRXK020000555">
    <property type="protein sequence ID" value="CAB3982920.1"/>
    <property type="molecule type" value="Genomic_DNA"/>
</dbReference>
<sequence length="500" mass="56651">MMQFIRRPAEYHKSRFTMMAEAKVKSEYVVSDPKNGAGPRRKSSTTPQSKDDQSWRQDMLMALQNSANPEPIRVACMKSNVNGPAHFGEVFHGTLSRDEVTELLSGGNGRYLVRESNSSPGDHILSFSTGGNILHYKLFYDADTAKYHTESDEKTYNTLTDLMVDILNMLRVIHQYGSQINGTPNDLKVDKARKGKRPSFTKPHSFRIHQYMHPKWCDICHAFMWGLMHQGMKCQDCGLNVHKHCVKDVETNCGTCTVEMRNRPEPKGKRRGRLSSDQGRPDELYSLLEEHIACGYQLDCLKYLSSLRQPVTKFDLQTLMNPCYCDNCCHLKDLDTPLCKTGSPAQAYSLPLGWCRFRLNIVPKDTLDEVTTWNVAYYSPPAEMLSSILEKGLGDKSDSSCLDGKVFVKLTPSIICADLDSPEIEYQDSDVDELKVAKIALQVYVKPGSFQTMGRAGGSPTEEIDPYFQSKDIYWVVREHEAVIPFGVLIKRMRTTHKKS</sequence>
<dbReference type="Gene3D" id="3.30.60.20">
    <property type="match status" value="1"/>
</dbReference>
<gene>
    <name evidence="5" type="ORF">PACLA_8A065692</name>
</gene>
<evidence type="ECO:0000256" key="1">
    <source>
        <dbReference type="ARBA" id="ARBA00022468"/>
    </source>
</evidence>
<dbReference type="Gene3D" id="3.30.505.10">
    <property type="entry name" value="SH2 domain"/>
    <property type="match status" value="1"/>
</dbReference>
<dbReference type="GO" id="GO:0005096">
    <property type="term" value="F:GTPase activator activity"/>
    <property type="evidence" value="ECO:0007669"/>
    <property type="project" value="UniProtKB-KW"/>
</dbReference>
<reference evidence="5" key="1">
    <citation type="submission" date="2020-04" db="EMBL/GenBank/DDBJ databases">
        <authorList>
            <person name="Alioto T."/>
            <person name="Alioto T."/>
            <person name="Gomez Garrido J."/>
        </authorList>
    </citation>
    <scope>NUCLEOTIDE SEQUENCE</scope>
    <source>
        <strain evidence="5">A484AB</strain>
    </source>
</reference>
<dbReference type="Pfam" id="PF00017">
    <property type="entry name" value="SH2"/>
    <property type="match status" value="1"/>
</dbReference>
<evidence type="ECO:0000256" key="4">
    <source>
        <dbReference type="SAM" id="MobiDB-lite"/>
    </source>
</evidence>